<sequence>MQLIPPAAKLGGGAVAVISSSAATTTQVKSKLQSENFYNTFKVNSNRQTSYTFKEIFGSKLRDTTAENYEQLEENKRGDWRDRFAKLYKERDSLKSYRFNLLIAENVLKNKPESEDKSKEGIKALDTQDSVQEFMKNFYQECRNLSRFVFGKSDHKNHWQIMVKKFLNDKDSKTSQDEKEARYFRDAWVACSASGEESNIEPSWPYQSKISSSKTSWSGQK</sequence>
<gene>
    <name evidence="2" type="ORF">MHSWG343_06180</name>
</gene>
<evidence type="ECO:0000313" key="3">
    <source>
        <dbReference type="Proteomes" id="UP000324831"/>
    </source>
</evidence>
<organism evidence="2 3">
    <name type="scientific">Candidatus Mycoplasma haematohominis</name>
    <dbReference type="NCBI Taxonomy" id="1494318"/>
    <lineage>
        <taxon>Bacteria</taxon>
        <taxon>Bacillati</taxon>
        <taxon>Mycoplasmatota</taxon>
        <taxon>Mollicutes</taxon>
        <taxon>Mycoplasmataceae</taxon>
        <taxon>Mycoplasma</taxon>
    </lineage>
</organism>
<name>A0A478FQ84_9MOLU</name>
<evidence type="ECO:0000313" key="2">
    <source>
        <dbReference type="EMBL" id="GCE63621.1"/>
    </source>
</evidence>
<dbReference type="AlphaFoldDB" id="A0A478FQ84"/>
<feature type="region of interest" description="Disordered" evidence="1">
    <location>
        <begin position="194"/>
        <end position="221"/>
    </location>
</feature>
<reference evidence="2 3" key="1">
    <citation type="submission" date="2019-01" db="EMBL/GenBank/DDBJ databases">
        <title>Draft genome sequences of Candidatus Mycoplasma haemohominis SWG34-3 identified from a patient with pyrexia, anemia and liver dysfunction.</title>
        <authorList>
            <person name="Sekizuka T."/>
            <person name="Hattori N."/>
            <person name="Katano H."/>
            <person name="Takuma T."/>
            <person name="Ito T."/>
            <person name="Arai N."/>
            <person name="Yanai R."/>
            <person name="Ishii S."/>
            <person name="Miura Y."/>
            <person name="Tokunaga T."/>
            <person name="Watanabe H."/>
            <person name="Nomura N."/>
            <person name="Eguchi J."/>
            <person name="Arai T."/>
            <person name="Hasegawa H."/>
            <person name="Nakamaki T."/>
            <person name="Wakita T."/>
            <person name="Niki Y."/>
            <person name="Kuroda M."/>
        </authorList>
    </citation>
    <scope>NUCLEOTIDE SEQUENCE [LARGE SCALE GENOMIC DNA]</scope>
    <source>
        <strain evidence="2">SWG34-3</strain>
    </source>
</reference>
<protein>
    <submittedName>
        <fullName evidence="2">Uncharacterized protein</fullName>
    </submittedName>
</protein>
<feature type="compositionally biased region" description="Low complexity" evidence="1">
    <location>
        <begin position="208"/>
        <end position="221"/>
    </location>
</feature>
<accession>A0A478FQ84</accession>
<dbReference type="EMBL" id="BIMN01000002">
    <property type="protein sequence ID" value="GCE63621.1"/>
    <property type="molecule type" value="Genomic_DNA"/>
</dbReference>
<dbReference type="Proteomes" id="UP000324831">
    <property type="component" value="Unassembled WGS sequence"/>
</dbReference>
<proteinExistence type="predicted"/>
<comment type="caution">
    <text evidence="2">The sequence shown here is derived from an EMBL/GenBank/DDBJ whole genome shotgun (WGS) entry which is preliminary data.</text>
</comment>
<evidence type="ECO:0000256" key="1">
    <source>
        <dbReference type="SAM" id="MobiDB-lite"/>
    </source>
</evidence>